<evidence type="ECO:0000313" key="2">
    <source>
        <dbReference type="EMBL" id="KAG0279278.1"/>
    </source>
</evidence>
<dbReference type="Pfam" id="PF10294">
    <property type="entry name" value="Methyltransf_16"/>
    <property type="match status" value="1"/>
</dbReference>
<feature type="region of interest" description="Disordered" evidence="1">
    <location>
        <begin position="29"/>
        <end position="61"/>
    </location>
</feature>
<gene>
    <name evidence="2" type="primary">METTL21D_1</name>
    <name evidence="2" type="ORF">BGZ95_001753</name>
</gene>
<feature type="compositionally biased region" description="Acidic residues" evidence="1">
    <location>
        <begin position="33"/>
        <end position="43"/>
    </location>
</feature>
<dbReference type="GO" id="GO:0008168">
    <property type="term" value="F:methyltransferase activity"/>
    <property type="evidence" value="ECO:0007669"/>
    <property type="project" value="UniProtKB-KW"/>
</dbReference>
<accession>A0AAD4DJ22</accession>
<name>A0AAD4DJ22_9FUNG</name>
<dbReference type="Gene3D" id="3.40.50.150">
    <property type="entry name" value="Vaccinia Virus protein VP39"/>
    <property type="match status" value="1"/>
</dbReference>
<comment type="caution">
    <text evidence="2">The sequence shown here is derived from an EMBL/GenBank/DDBJ whole genome shotgun (WGS) entry which is preliminary data.</text>
</comment>
<evidence type="ECO:0000313" key="3">
    <source>
        <dbReference type="Proteomes" id="UP001194580"/>
    </source>
</evidence>
<dbReference type="EMBL" id="JAAAIL010000136">
    <property type="protein sequence ID" value="KAG0279278.1"/>
    <property type="molecule type" value="Genomic_DNA"/>
</dbReference>
<keyword evidence="2" id="KW-0808">Transferase</keyword>
<dbReference type="SUPFAM" id="SSF53335">
    <property type="entry name" value="S-adenosyl-L-methionine-dependent methyltransferases"/>
    <property type="match status" value="1"/>
</dbReference>
<dbReference type="PANTHER" id="PTHR14614">
    <property type="entry name" value="HEPATOCELLULAR CARCINOMA-ASSOCIATED ANTIGEN"/>
    <property type="match status" value="1"/>
</dbReference>
<keyword evidence="3" id="KW-1185">Reference proteome</keyword>
<organism evidence="2 3">
    <name type="scientific">Linnemannia exigua</name>
    <dbReference type="NCBI Taxonomy" id="604196"/>
    <lineage>
        <taxon>Eukaryota</taxon>
        <taxon>Fungi</taxon>
        <taxon>Fungi incertae sedis</taxon>
        <taxon>Mucoromycota</taxon>
        <taxon>Mortierellomycotina</taxon>
        <taxon>Mortierellomycetes</taxon>
        <taxon>Mortierellales</taxon>
        <taxon>Mortierellaceae</taxon>
        <taxon>Linnemannia</taxon>
    </lineage>
</organism>
<proteinExistence type="predicted"/>
<evidence type="ECO:0000256" key="1">
    <source>
        <dbReference type="SAM" id="MobiDB-lite"/>
    </source>
</evidence>
<dbReference type="InterPro" id="IPR029063">
    <property type="entry name" value="SAM-dependent_MTases_sf"/>
</dbReference>
<dbReference type="Proteomes" id="UP001194580">
    <property type="component" value="Unassembled WGS sequence"/>
</dbReference>
<dbReference type="InterPro" id="IPR019410">
    <property type="entry name" value="Methyltransf_16"/>
</dbReference>
<reference evidence="2" key="1">
    <citation type="journal article" date="2020" name="Fungal Divers.">
        <title>Resolving the Mortierellaceae phylogeny through synthesis of multi-gene phylogenetics and phylogenomics.</title>
        <authorList>
            <person name="Vandepol N."/>
            <person name="Liber J."/>
            <person name="Desiro A."/>
            <person name="Na H."/>
            <person name="Kennedy M."/>
            <person name="Barry K."/>
            <person name="Grigoriev I.V."/>
            <person name="Miller A.N."/>
            <person name="O'Donnell K."/>
            <person name="Stajich J.E."/>
            <person name="Bonito G."/>
        </authorList>
    </citation>
    <scope>NUCLEOTIDE SEQUENCE</scope>
    <source>
        <strain evidence="2">NRRL 28262</strain>
    </source>
</reference>
<protein>
    <submittedName>
        <fullName evidence="2">Methyltransferase-like protein 21D</fullName>
    </submittedName>
</protein>
<keyword evidence="2" id="KW-0489">Methyltransferase</keyword>
<dbReference type="GO" id="GO:0032259">
    <property type="term" value="P:methylation"/>
    <property type="evidence" value="ECO:0007669"/>
    <property type="project" value="UniProtKB-KW"/>
</dbReference>
<sequence>MNMTNPSTTLQLGPGESVLPLECSIIQGRAINGDEDDEDDDDYNDGHEDDSSNNGNNNGKTSKCIGVSRLLQVESRGLQSASWFALESQAGPGIFESGNGGLEFRVTFKNGVAAPWRTATIATATTATTATATNSRNVFWIRIESPHSSIVSLAIGPYVVPSSIPPHKTWLKQRSRPRSQSPRSNEEAIKVVRPFDITSHQSSGEPARILLITESHNYMPQGRVWDSAFVLLEFFKNRVAEGIRRRSSPVLAGKKILDLSAGTGLLGLYLAGLAEVELQSNNSTALTPPTSVVMTDLDDAMDLIGYNISSNRMLAVHVDISAQRLKWKTPFRATTNLKDLDVVIASDVIYDEKAFESLLSTLVGLCSPGRTEIYLGYKRRQLSPAKELEFFSKIKNLFHVEELEKEPVHELGVKVYRLSQG</sequence>
<dbReference type="AlphaFoldDB" id="A0AAD4DJ22"/>